<dbReference type="InterPro" id="IPR003582">
    <property type="entry name" value="ShKT_dom"/>
</dbReference>
<reference evidence="5" key="1">
    <citation type="submission" date="2022-11" db="UniProtKB">
        <authorList>
            <consortium name="WormBaseParasite"/>
        </authorList>
    </citation>
    <scope>IDENTIFICATION</scope>
</reference>
<evidence type="ECO:0000313" key="5">
    <source>
        <dbReference type="WBParaSite" id="ACRNAN_scaffold1918.g8211.t1"/>
    </source>
</evidence>
<dbReference type="InterPro" id="IPR035940">
    <property type="entry name" value="CAP_sf"/>
</dbReference>
<dbReference type="Proteomes" id="UP000887540">
    <property type="component" value="Unplaced"/>
</dbReference>
<accession>A0A914D668</accession>
<comment type="caution">
    <text evidence="1">Lacks conserved residue(s) required for the propagation of feature annotation.</text>
</comment>
<evidence type="ECO:0000256" key="2">
    <source>
        <dbReference type="SAM" id="SignalP"/>
    </source>
</evidence>
<dbReference type="SUPFAM" id="SSF55797">
    <property type="entry name" value="PR-1-like"/>
    <property type="match status" value="1"/>
</dbReference>
<dbReference type="PRINTS" id="PR00838">
    <property type="entry name" value="V5ALLERGEN"/>
</dbReference>
<sequence length="305" mass="33365">MVFLMGLLAVFDMTIALQCPNSNLSEDDRNFILNLHNSARSNVAKGLEPNGPPSNNANVPGASNMYKLSYDCKAEAIIQAYTDKCVDEHSFVNTENLWNGGQGVWWGIRDALNSAGTIWWAELRQNGVTNTVISNYTFNGGIVGHWSAMAWADATRIGCGVTNCTTDGTKWTLASCVYFWRANMAGSPIWNIGNACAVDSDCSYYLNSTCDISTSLCQAQCVNYLPDASCNSYVASGYCDSSSQYSSWVQQRCPVACNSCPVDPLKPDAQITCQDAQTYCPNWQAQGYCSTSSPILINKTLYKKF</sequence>
<evidence type="ECO:0000256" key="1">
    <source>
        <dbReference type="PROSITE-ProRule" id="PRU01005"/>
    </source>
</evidence>
<evidence type="ECO:0000313" key="4">
    <source>
        <dbReference type="Proteomes" id="UP000887540"/>
    </source>
</evidence>
<organism evidence="4 5">
    <name type="scientific">Acrobeloides nanus</name>
    <dbReference type="NCBI Taxonomy" id="290746"/>
    <lineage>
        <taxon>Eukaryota</taxon>
        <taxon>Metazoa</taxon>
        <taxon>Ecdysozoa</taxon>
        <taxon>Nematoda</taxon>
        <taxon>Chromadorea</taxon>
        <taxon>Rhabditida</taxon>
        <taxon>Tylenchina</taxon>
        <taxon>Cephalobomorpha</taxon>
        <taxon>Cephaloboidea</taxon>
        <taxon>Cephalobidae</taxon>
        <taxon>Acrobeloides</taxon>
    </lineage>
</organism>
<dbReference type="Gene3D" id="3.40.33.10">
    <property type="entry name" value="CAP"/>
    <property type="match status" value="1"/>
</dbReference>
<dbReference type="Pfam" id="PF00188">
    <property type="entry name" value="CAP"/>
    <property type="match status" value="1"/>
</dbReference>
<feature type="domain" description="ShKT" evidence="3">
    <location>
        <begin position="221"/>
        <end position="260"/>
    </location>
</feature>
<dbReference type="CDD" id="cd05380">
    <property type="entry name" value="CAP_euk"/>
    <property type="match status" value="1"/>
</dbReference>
<keyword evidence="2" id="KW-0732">Signal</keyword>
<keyword evidence="4" id="KW-1185">Reference proteome</keyword>
<dbReference type="SMART" id="SM00198">
    <property type="entry name" value="SCP"/>
    <property type="match status" value="1"/>
</dbReference>
<dbReference type="InterPro" id="IPR001283">
    <property type="entry name" value="CRISP-related"/>
</dbReference>
<dbReference type="PROSITE" id="PS51670">
    <property type="entry name" value="SHKT"/>
    <property type="match status" value="1"/>
</dbReference>
<dbReference type="InterPro" id="IPR002413">
    <property type="entry name" value="V5_allergen-like"/>
</dbReference>
<proteinExistence type="predicted"/>
<evidence type="ECO:0000259" key="3">
    <source>
        <dbReference type="PROSITE" id="PS51670"/>
    </source>
</evidence>
<dbReference type="WBParaSite" id="ACRNAN_scaffold1918.g8211.t1">
    <property type="protein sequence ID" value="ACRNAN_scaffold1918.g8211.t1"/>
    <property type="gene ID" value="ACRNAN_scaffold1918.g8211"/>
</dbReference>
<feature type="signal peptide" evidence="2">
    <location>
        <begin position="1"/>
        <end position="16"/>
    </location>
</feature>
<name>A0A914D668_9BILA</name>
<dbReference type="InterPro" id="IPR014044">
    <property type="entry name" value="CAP_dom"/>
</dbReference>
<dbReference type="SMART" id="SM00254">
    <property type="entry name" value="ShKT"/>
    <property type="match status" value="1"/>
</dbReference>
<feature type="chain" id="PRO_5038100595" evidence="2">
    <location>
        <begin position="17"/>
        <end position="305"/>
    </location>
</feature>
<protein>
    <submittedName>
        <fullName evidence="5">ShKT domain-containing protein</fullName>
    </submittedName>
</protein>
<dbReference type="AlphaFoldDB" id="A0A914D668"/>
<dbReference type="Pfam" id="PF01549">
    <property type="entry name" value="ShK"/>
    <property type="match status" value="2"/>
</dbReference>
<dbReference type="PANTHER" id="PTHR10334">
    <property type="entry name" value="CYSTEINE-RICH SECRETORY PROTEIN-RELATED"/>
    <property type="match status" value="1"/>
</dbReference>